<comment type="caution">
    <text evidence="1">The sequence shown here is derived from an EMBL/GenBank/DDBJ whole genome shotgun (WGS) entry which is preliminary data.</text>
</comment>
<dbReference type="VEuPathDB" id="FungiDB:C8Q69DRAFT_283932"/>
<proteinExistence type="predicted"/>
<accession>A0A443HTN7</accession>
<dbReference type="RefSeq" id="XP_028484799.1">
    <property type="nucleotide sequence ID" value="XM_028626940.1"/>
</dbReference>
<organism evidence="1 2">
    <name type="scientific">Byssochlamys spectabilis</name>
    <name type="common">Paecilomyces variotii</name>
    <dbReference type="NCBI Taxonomy" id="264951"/>
    <lineage>
        <taxon>Eukaryota</taxon>
        <taxon>Fungi</taxon>
        <taxon>Dikarya</taxon>
        <taxon>Ascomycota</taxon>
        <taxon>Pezizomycotina</taxon>
        <taxon>Eurotiomycetes</taxon>
        <taxon>Eurotiomycetidae</taxon>
        <taxon>Eurotiales</taxon>
        <taxon>Thermoascaceae</taxon>
        <taxon>Paecilomyces</taxon>
    </lineage>
</organism>
<dbReference type="AlphaFoldDB" id="A0A443HTN7"/>
<evidence type="ECO:0000313" key="2">
    <source>
        <dbReference type="Proteomes" id="UP000283841"/>
    </source>
</evidence>
<dbReference type="EMBL" id="RCNU01000006">
    <property type="protein sequence ID" value="RWQ95154.1"/>
    <property type="molecule type" value="Genomic_DNA"/>
</dbReference>
<name>A0A443HTN7_BYSSP</name>
<dbReference type="GeneID" id="39596217"/>
<dbReference type="Proteomes" id="UP000283841">
    <property type="component" value="Unassembled WGS sequence"/>
</dbReference>
<sequence>MAAEENRESEIMRVDMPTWDRYDKLWCLRALWDPAEYQSFRESQLKIPRDIMARWPNWPEAIQDNQERIDWILMHTPDGPTYVNFWTSSLSSSGALQRHSGTIVPPSQYNWRNNHSIRRSDIAIPLSSVPETEPTGLSRLAYHCIETLKHILEHHSMLADSQKVNILAALEAYRSGRLDPKPGDVTYWYAGVLKEDPGPQGSQSYAEAMDRWGQEHGETTLWIEPVYIISILIDLLFSFFTPSVAVVPTSCQSRVGEFESD</sequence>
<reference evidence="1 2" key="1">
    <citation type="journal article" date="2018" name="Front. Microbiol.">
        <title>Genomic and genetic insights into a cosmopolitan fungus, Paecilomyces variotii (Eurotiales).</title>
        <authorList>
            <person name="Urquhart A.S."/>
            <person name="Mondo S.J."/>
            <person name="Makela M.R."/>
            <person name="Hane J.K."/>
            <person name="Wiebenga A."/>
            <person name="He G."/>
            <person name="Mihaltcheva S."/>
            <person name="Pangilinan J."/>
            <person name="Lipzen A."/>
            <person name="Barry K."/>
            <person name="de Vries R.P."/>
            <person name="Grigoriev I.V."/>
            <person name="Idnurm A."/>
        </authorList>
    </citation>
    <scope>NUCLEOTIDE SEQUENCE [LARGE SCALE GENOMIC DNA]</scope>
    <source>
        <strain evidence="1 2">CBS 101075</strain>
    </source>
</reference>
<protein>
    <submittedName>
        <fullName evidence="1">Uncharacterized protein</fullName>
    </submittedName>
</protein>
<gene>
    <name evidence="1" type="ORF">C8Q69DRAFT_283932</name>
</gene>
<evidence type="ECO:0000313" key="1">
    <source>
        <dbReference type="EMBL" id="RWQ95154.1"/>
    </source>
</evidence>
<keyword evidence="2" id="KW-1185">Reference proteome</keyword>